<dbReference type="AlphaFoldDB" id="A0A1Y2G6B7"/>
<reference evidence="3 4" key="1">
    <citation type="submission" date="2016-07" db="EMBL/GenBank/DDBJ databases">
        <title>Pervasive Adenine N6-methylation of Active Genes in Fungi.</title>
        <authorList>
            <consortium name="DOE Joint Genome Institute"/>
            <person name="Mondo S.J."/>
            <person name="Dannebaum R.O."/>
            <person name="Kuo R.C."/>
            <person name="Labutti K."/>
            <person name="Haridas S."/>
            <person name="Kuo A."/>
            <person name="Salamov A."/>
            <person name="Ahrendt S.R."/>
            <person name="Lipzen A."/>
            <person name="Sullivan W."/>
            <person name="Andreopoulos W.B."/>
            <person name="Clum A."/>
            <person name="Lindquist E."/>
            <person name="Daum C."/>
            <person name="Ramamoorthy G.K."/>
            <person name="Gryganskyi A."/>
            <person name="Culley D."/>
            <person name="Magnuson J.K."/>
            <person name="James T.Y."/>
            <person name="O'Malley M.A."/>
            <person name="Stajich J.E."/>
            <person name="Spatafora J.W."/>
            <person name="Visel A."/>
            <person name="Grigoriev I.V."/>
        </authorList>
    </citation>
    <scope>NUCLEOTIDE SEQUENCE [LARGE SCALE GENOMIC DNA]</scope>
    <source>
        <strain evidence="3 4">62-1032</strain>
    </source>
</reference>
<feature type="compositionally biased region" description="Polar residues" evidence="1">
    <location>
        <begin position="99"/>
        <end position="114"/>
    </location>
</feature>
<comment type="caution">
    <text evidence="3">The sequence shown here is derived from an EMBL/GenBank/DDBJ whole genome shotgun (WGS) entry which is preliminary data.</text>
</comment>
<accession>A0A1Y2G6B7</accession>
<feature type="transmembrane region" description="Helical" evidence="2">
    <location>
        <begin position="213"/>
        <end position="235"/>
    </location>
</feature>
<evidence type="ECO:0000256" key="1">
    <source>
        <dbReference type="SAM" id="MobiDB-lite"/>
    </source>
</evidence>
<keyword evidence="2" id="KW-0472">Membrane</keyword>
<keyword evidence="4" id="KW-1185">Reference proteome</keyword>
<dbReference type="InParanoid" id="A0A1Y2G6B7"/>
<sequence>MAPSSQDRRRTISLTDSIEVVIVQTETSTYIPPPPPSSATPWSHTLSPSRSASPPPTPILSNFPIITSAPSSHYHQDALPSTPSSPPPNYTPNPLSTPHTNPLSFFPSPSTSVDLNPPPPPSYRTVPRTHAESMFWWGFLCPLIFWPLGILHFWRAERPTGFADLEAAGEEEVEIRVALEEGMFGPGMQARCPSVKETLELWREEERLWAKRCACSLIGFLVIGSVFIAVVVSVADLV</sequence>
<dbReference type="STRING" id="106004.A0A1Y2G6B7"/>
<evidence type="ECO:0000256" key="2">
    <source>
        <dbReference type="SAM" id="Phobius"/>
    </source>
</evidence>
<gene>
    <name evidence="3" type="ORF">BCR35DRAFT_298731</name>
</gene>
<dbReference type="EMBL" id="MCGR01000002">
    <property type="protein sequence ID" value="ORY91541.1"/>
    <property type="molecule type" value="Genomic_DNA"/>
</dbReference>
<feature type="transmembrane region" description="Helical" evidence="2">
    <location>
        <begin position="134"/>
        <end position="154"/>
    </location>
</feature>
<feature type="compositionally biased region" description="Polar residues" evidence="1">
    <location>
        <begin position="64"/>
        <end position="73"/>
    </location>
</feature>
<dbReference type="Proteomes" id="UP000193467">
    <property type="component" value="Unassembled WGS sequence"/>
</dbReference>
<name>A0A1Y2G6B7_9BASI</name>
<proteinExistence type="predicted"/>
<evidence type="ECO:0008006" key="5">
    <source>
        <dbReference type="Google" id="ProtNLM"/>
    </source>
</evidence>
<evidence type="ECO:0000313" key="3">
    <source>
        <dbReference type="EMBL" id="ORY91541.1"/>
    </source>
</evidence>
<keyword evidence="2" id="KW-1133">Transmembrane helix</keyword>
<protein>
    <recommendedName>
        <fullName evidence="5">Transmembrane protein</fullName>
    </recommendedName>
</protein>
<organism evidence="3 4">
    <name type="scientific">Leucosporidium creatinivorum</name>
    <dbReference type="NCBI Taxonomy" id="106004"/>
    <lineage>
        <taxon>Eukaryota</taxon>
        <taxon>Fungi</taxon>
        <taxon>Dikarya</taxon>
        <taxon>Basidiomycota</taxon>
        <taxon>Pucciniomycotina</taxon>
        <taxon>Microbotryomycetes</taxon>
        <taxon>Leucosporidiales</taxon>
        <taxon>Leucosporidium</taxon>
    </lineage>
</organism>
<feature type="compositionally biased region" description="Low complexity" evidence="1">
    <location>
        <begin position="39"/>
        <end position="52"/>
    </location>
</feature>
<evidence type="ECO:0000313" key="4">
    <source>
        <dbReference type="Proteomes" id="UP000193467"/>
    </source>
</evidence>
<feature type="region of interest" description="Disordered" evidence="1">
    <location>
        <begin position="25"/>
        <end position="119"/>
    </location>
</feature>
<keyword evidence="2" id="KW-0812">Transmembrane</keyword>